<dbReference type="VEuPathDB" id="FungiDB:HpaG807905"/>
<dbReference type="InParanoid" id="M4BNB7"/>
<protein>
    <submittedName>
        <fullName evidence="1">Uncharacterized protein</fullName>
    </submittedName>
</protein>
<evidence type="ECO:0000313" key="2">
    <source>
        <dbReference type="Proteomes" id="UP000011713"/>
    </source>
</evidence>
<dbReference type="Proteomes" id="UP000011713">
    <property type="component" value="Unassembled WGS sequence"/>
</dbReference>
<name>M4BNB7_HYAAE</name>
<dbReference type="AlphaFoldDB" id="M4BNB7"/>
<dbReference type="EnsemblProtists" id="HpaT807905">
    <property type="protein sequence ID" value="HpaP807905"/>
    <property type="gene ID" value="HpaG807905"/>
</dbReference>
<keyword evidence="2" id="KW-1185">Reference proteome</keyword>
<evidence type="ECO:0000313" key="1">
    <source>
        <dbReference type="EnsemblProtists" id="HpaP807905"/>
    </source>
</evidence>
<reference evidence="2" key="1">
    <citation type="journal article" date="2010" name="Science">
        <title>Signatures of adaptation to obligate biotrophy in the Hyaloperonospora arabidopsidis genome.</title>
        <authorList>
            <person name="Baxter L."/>
            <person name="Tripathy S."/>
            <person name="Ishaque N."/>
            <person name="Boot N."/>
            <person name="Cabral A."/>
            <person name="Kemen E."/>
            <person name="Thines M."/>
            <person name="Ah-Fong A."/>
            <person name="Anderson R."/>
            <person name="Badejoko W."/>
            <person name="Bittner-Eddy P."/>
            <person name="Boore J.L."/>
            <person name="Chibucos M.C."/>
            <person name="Coates M."/>
            <person name="Dehal P."/>
            <person name="Delehaunty K."/>
            <person name="Dong S."/>
            <person name="Downton P."/>
            <person name="Dumas B."/>
            <person name="Fabro G."/>
            <person name="Fronick C."/>
            <person name="Fuerstenberg S.I."/>
            <person name="Fulton L."/>
            <person name="Gaulin E."/>
            <person name="Govers F."/>
            <person name="Hughes L."/>
            <person name="Humphray S."/>
            <person name="Jiang R.H."/>
            <person name="Judelson H."/>
            <person name="Kamoun S."/>
            <person name="Kyung K."/>
            <person name="Meijer H."/>
            <person name="Minx P."/>
            <person name="Morris P."/>
            <person name="Nelson J."/>
            <person name="Phuntumart V."/>
            <person name="Qutob D."/>
            <person name="Rehmany A."/>
            <person name="Rougon-Cardoso A."/>
            <person name="Ryden P."/>
            <person name="Torto-Alalibo T."/>
            <person name="Studholme D."/>
            <person name="Wang Y."/>
            <person name="Win J."/>
            <person name="Wood J."/>
            <person name="Clifton S.W."/>
            <person name="Rogers J."/>
            <person name="Van den Ackerveken G."/>
            <person name="Jones J.D."/>
            <person name="McDowell J.M."/>
            <person name="Beynon J."/>
            <person name="Tyler B.M."/>
        </authorList>
    </citation>
    <scope>NUCLEOTIDE SEQUENCE [LARGE SCALE GENOMIC DNA]</scope>
    <source>
        <strain evidence="2">Emoy2</strain>
    </source>
</reference>
<sequence>MLRASQLQLVVWTTPERNPLIFCSESTYRKRSILFGSTRLFKGGEDAVIGTLNMLASVLGRHCPHILRIVDDG</sequence>
<organism evidence="1 2">
    <name type="scientific">Hyaloperonospora arabidopsidis (strain Emoy2)</name>
    <name type="common">Downy mildew agent</name>
    <name type="synonym">Peronospora arabidopsidis</name>
    <dbReference type="NCBI Taxonomy" id="559515"/>
    <lineage>
        <taxon>Eukaryota</taxon>
        <taxon>Sar</taxon>
        <taxon>Stramenopiles</taxon>
        <taxon>Oomycota</taxon>
        <taxon>Peronosporomycetes</taxon>
        <taxon>Peronosporales</taxon>
        <taxon>Peronosporaceae</taxon>
        <taxon>Hyaloperonospora</taxon>
    </lineage>
</organism>
<accession>M4BNB7</accession>
<dbReference type="HOGENOM" id="CLU_2710142_0_0_1"/>
<reference evidence="1" key="2">
    <citation type="submission" date="2015-06" db="UniProtKB">
        <authorList>
            <consortium name="EnsemblProtists"/>
        </authorList>
    </citation>
    <scope>IDENTIFICATION</scope>
    <source>
        <strain evidence="1">Emoy2</strain>
    </source>
</reference>
<dbReference type="EMBL" id="JH598455">
    <property type="status" value="NOT_ANNOTATED_CDS"/>
    <property type="molecule type" value="Genomic_DNA"/>
</dbReference>
<proteinExistence type="predicted"/>